<evidence type="ECO:0000256" key="2">
    <source>
        <dbReference type="ARBA" id="ARBA00022679"/>
    </source>
</evidence>
<evidence type="ECO:0000256" key="5">
    <source>
        <dbReference type="HAMAP-Rule" id="MF_01062"/>
    </source>
</evidence>
<comment type="catalytic activity">
    <reaction evidence="5">
        <text>[pyruvate, water dikinase] + ADP = [pyruvate, water dikinase]-phosphate + AMP + H(+)</text>
        <dbReference type="Rhea" id="RHEA:46020"/>
        <dbReference type="Rhea" id="RHEA-COMP:11425"/>
        <dbReference type="Rhea" id="RHEA-COMP:11426"/>
        <dbReference type="ChEBI" id="CHEBI:15378"/>
        <dbReference type="ChEBI" id="CHEBI:43176"/>
        <dbReference type="ChEBI" id="CHEBI:68546"/>
        <dbReference type="ChEBI" id="CHEBI:456215"/>
        <dbReference type="ChEBI" id="CHEBI:456216"/>
        <dbReference type="EC" id="2.7.11.33"/>
    </reaction>
</comment>
<dbReference type="EC" id="2.7.4.28" evidence="5"/>
<keyword evidence="1 5" id="KW-0723">Serine/threonine-protein kinase</keyword>
<protein>
    <recommendedName>
        <fullName evidence="5">Putative phosphoenolpyruvate synthase regulatory protein</fullName>
        <shortName evidence="5">PEP synthase regulatory protein</shortName>
        <shortName evidence="5">PSRP</shortName>
        <ecNumber evidence="5">2.7.11.33</ecNumber>
        <ecNumber evidence="5">2.7.4.28</ecNumber>
    </recommendedName>
    <alternativeName>
        <fullName evidence="5">Pyruvate, water dikinase regulatory protein</fullName>
    </alternativeName>
</protein>
<evidence type="ECO:0000256" key="3">
    <source>
        <dbReference type="ARBA" id="ARBA00022741"/>
    </source>
</evidence>
<dbReference type="GO" id="GO:0043531">
    <property type="term" value="F:ADP binding"/>
    <property type="evidence" value="ECO:0007669"/>
    <property type="project" value="UniProtKB-UniRule"/>
</dbReference>
<comment type="catalytic activity">
    <reaction evidence="5">
        <text>[pyruvate, water dikinase]-phosphate + phosphate + H(+) = [pyruvate, water dikinase] + diphosphate</text>
        <dbReference type="Rhea" id="RHEA:48580"/>
        <dbReference type="Rhea" id="RHEA-COMP:11425"/>
        <dbReference type="Rhea" id="RHEA-COMP:11426"/>
        <dbReference type="ChEBI" id="CHEBI:15378"/>
        <dbReference type="ChEBI" id="CHEBI:33019"/>
        <dbReference type="ChEBI" id="CHEBI:43176"/>
        <dbReference type="ChEBI" id="CHEBI:43474"/>
        <dbReference type="ChEBI" id="CHEBI:68546"/>
        <dbReference type="EC" id="2.7.4.28"/>
    </reaction>
</comment>
<keyword evidence="7" id="KW-1185">Reference proteome</keyword>
<dbReference type="PANTHER" id="PTHR31756">
    <property type="entry name" value="PYRUVATE, PHOSPHATE DIKINASE REGULATORY PROTEIN 1, CHLOROPLASTIC"/>
    <property type="match status" value="1"/>
</dbReference>
<dbReference type="GO" id="GO:0016776">
    <property type="term" value="F:phosphotransferase activity, phosphate group as acceptor"/>
    <property type="evidence" value="ECO:0007669"/>
    <property type="project" value="UniProtKB-UniRule"/>
</dbReference>
<accession>A0A1G5SCH0</accession>
<dbReference type="NCBIfam" id="NF003742">
    <property type="entry name" value="PRK05339.1"/>
    <property type="match status" value="1"/>
</dbReference>
<keyword evidence="3 5" id="KW-0547">Nucleotide-binding</keyword>
<keyword evidence="2 5" id="KW-0808">Transferase</keyword>
<organism evidence="6 7">
    <name type="scientific">Nitrosomonas mobilis</name>
    <dbReference type="NCBI Taxonomy" id="51642"/>
    <lineage>
        <taxon>Bacteria</taxon>
        <taxon>Pseudomonadati</taxon>
        <taxon>Pseudomonadota</taxon>
        <taxon>Betaproteobacteria</taxon>
        <taxon>Nitrosomonadales</taxon>
        <taxon>Nitrosomonadaceae</taxon>
        <taxon>Nitrosomonas</taxon>
    </lineage>
</organism>
<comment type="similarity">
    <text evidence="5">Belongs to the pyruvate, phosphate/water dikinase regulatory protein family. PSRP subfamily.</text>
</comment>
<sequence length="279" mass="31479">MLMRNVFFLSDRTGITAETLGHSLLSQFDGFEWRKHHVSFLNTPAKVAALSERIRQAAVEEGQPPLVFSTLLDPGILAAVRQLNCHLFDFFEAHLGTLESILQRPSARIPGRSHGLGRDVSYFQRIAAIQFALTHDDGISGQLSDADIIVVGISRCGKTPVCVYLALQYGIRAANYPFTPEDMTTKTLPPLLEPLQAKLFGLTLNAERLHTIREERYPGSRYASLEQCQQEINWQNALYRRFAMPYIDSSSMSIEEISAVILDQTKLVRRERNIGLYLR</sequence>
<dbReference type="EMBL" id="FMWO01000034">
    <property type="protein sequence ID" value="SCZ84842.1"/>
    <property type="molecule type" value="Genomic_DNA"/>
</dbReference>
<evidence type="ECO:0000256" key="1">
    <source>
        <dbReference type="ARBA" id="ARBA00022527"/>
    </source>
</evidence>
<name>A0A1G5SCH0_9PROT</name>
<dbReference type="OrthoDB" id="9782201at2"/>
<gene>
    <name evidence="6" type="primary">ydiA</name>
    <name evidence="6" type="ORF">NSMM_280012</name>
</gene>
<reference evidence="6 7" key="1">
    <citation type="submission" date="2016-10" db="EMBL/GenBank/DDBJ databases">
        <authorList>
            <person name="de Groot N.N."/>
        </authorList>
    </citation>
    <scope>NUCLEOTIDE SEQUENCE [LARGE SCALE GENOMIC DNA]</scope>
    <source>
        <strain evidence="6">1</strain>
    </source>
</reference>
<evidence type="ECO:0000313" key="7">
    <source>
        <dbReference type="Proteomes" id="UP000198729"/>
    </source>
</evidence>
<dbReference type="STRING" id="51642.NSMM_280012"/>
<dbReference type="InterPro" id="IPR005177">
    <property type="entry name" value="Kinase-pyrophosphorylase"/>
</dbReference>
<dbReference type="EC" id="2.7.11.33" evidence="5"/>
<feature type="binding site" evidence="5">
    <location>
        <begin position="152"/>
        <end position="159"/>
    </location>
    <ligand>
        <name>ADP</name>
        <dbReference type="ChEBI" id="CHEBI:456216"/>
    </ligand>
</feature>
<dbReference type="GO" id="GO:0005524">
    <property type="term" value="F:ATP binding"/>
    <property type="evidence" value="ECO:0007669"/>
    <property type="project" value="InterPro"/>
</dbReference>
<dbReference type="Pfam" id="PF03618">
    <property type="entry name" value="Kinase-PPPase"/>
    <property type="match status" value="1"/>
</dbReference>
<dbReference type="AlphaFoldDB" id="A0A1G5SCH0"/>
<dbReference type="GO" id="GO:0004674">
    <property type="term" value="F:protein serine/threonine kinase activity"/>
    <property type="evidence" value="ECO:0007669"/>
    <property type="project" value="UniProtKB-UniRule"/>
</dbReference>
<dbReference type="InterPro" id="IPR026530">
    <property type="entry name" value="PSRP"/>
</dbReference>
<dbReference type="HAMAP" id="MF_01062">
    <property type="entry name" value="PSRP"/>
    <property type="match status" value="1"/>
</dbReference>
<evidence type="ECO:0000256" key="4">
    <source>
        <dbReference type="ARBA" id="ARBA00022777"/>
    </source>
</evidence>
<evidence type="ECO:0000313" key="6">
    <source>
        <dbReference type="EMBL" id="SCZ84842.1"/>
    </source>
</evidence>
<dbReference type="PANTHER" id="PTHR31756:SF3">
    <property type="entry name" value="PYRUVATE, PHOSPHATE DIKINASE REGULATORY PROTEIN 1, CHLOROPLASTIC"/>
    <property type="match status" value="1"/>
</dbReference>
<dbReference type="Proteomes" id="UP000198729">
    <property type="component" value="Unassembled WGS sequence"/>
</dbReference>
<keyword evidence="4 5" id="KW-0418">Kinase</keyword>
<dbReference type="RefSeq" id="WP_090284688.1">
    <property type="nucleotide sequence ID" value="NZ_FMWO01000034.1"/>
</dbReference>
<proteinExistence type="inferred from homology"/>
<comment type="function">
    <text evidence="5">Bifunctional serine/threonine kinase and phosphorylase involved in the regulation of the phosphoenolpyruvate synthase (PEPS) by catalyzing its phosphorylation/dephosphorylation.</text>
</comment>